<dbReference type="AlphaFoldDB" id="A0A549TGM0"/>
<feature type="region of interest" description="Disordered" evidence="1">
    <location>
        <begin position="1"/>
        <end position="25"/>
    </location>
</feature>
<dbReference type="RefSeq" id="WP_142880934.1">
    <property type="nucleotide sequence ID" value="NZ_VJMG01000008.1"/>
</dbReference>
<reference evidence="2 3" key="1">
    <citation type="submission" date="2019-07" db="EMBL/GenBank/DDBJ databases">
        <title>Ln-dependent methylotrophs.</title>
        <authorList>
            <person name="Tani A."/>
        </authorList>
    </citation>
    <scope>NUCLEOTIDE SEQUENCE [LARGE SCALE GENOMIC DNA]</scope>
    <source>
        <strain evidence="2 3">SM12</strain>
    </source>
</reference>
<proteinExistence type="predicted"/>
<gene>
    <name evidence="2" type="ORF">FNA46_03415</name>
</gene>
<sequence>MSRQIVAPDLTEGKPKRMTARPEPLPVRHAFGKTVCVMTSPSPSVGIPLPADDTWCGTISTLCPLRQNFRTRSNATGSVDEIRSCTIRFACHGADDTKADASSAYGPGVMRV</sequence>
<protein>
    <submittedName>
        <fullName evidence="2">Uncharacterized protein</fullName>
    </submittedName>
</protein>
<evidence type="ECO:0000313" key="3">
    <source>
        <dbReference type="Proteomes" id="UP000316801"/>
    </source>
</evidence>
<accession>A0A549TGM0</accession>
<evidence type="ECO:0000256" key="1">
    <source>
        <dbReference type="SAM" id="MobiDB-lite"/>
    </source>
</evidence>
<dbReference type="EMBL" id="VJMG01000008">
    <property type="protein sequence ID" value="TRL41928.1"/>
    <property type="molecule type" value="Genomic_DNA"/>
</dbReference>
<name>A0A549TGM0_9HYPH</name>
<keyword evidence="3" id="KW-1185">Reference proteome</keyword>
<organism evidence="2 3">
    <name type="scientific">Rhizobium straminoryzae</name>
    <dbReference type="NCBI Taxonomy" id="1387186"/>
    <lineage>
        <taxon>Bacteria</taxon>
        <taxon>Pseudomonadati</taxon>
        <taxon>Pseudomonadota</taxon>
        <taxon>Alphaproteobacteria</taxon>
        <taxon>Hyphomicrobiales</taxon>
        <taxon>Rhizobiaceae</taxon>
        <taxon>Rhizobium/Agrobacterium group</taxon>
        <taxon>Rhizobium</taxon>
    </lineage>
</organism>
<evidence type="ECO:0000313" key="2">
    <source>
        <dbReference type="EMBL" id="TRL41928.1"/>
    </source>
</evidence>
<comment type="caution">
    <text evidence="2">The sequence shown here is derived from an EMBL/GenBank/DDBJ whole genome shotgun (WGS) entry which is preliminary data.</text>
</comment>
<dbReference type="Proteomes" id="UP000316801">
    <property type="component" value="Unassembled WGS sequence"/>
</dbReference>